<dbReference type="RefSeq" id="WP_204698305.1">
    <property type="nucleotide sequence ID" value="NZ_JAFBEC010000007.1"/>
</dbReference>
<dbReference type="SUPFAM" id="SSF69593">
    <property type="entry name" value="Glycerol-3-phosphate (1)-acyltransferase"/>
    <property type="match status" value="1"/>
</dbReference>
<sequence length="233" mass="27878">MIKANKSRLFHAIFRPFMLWQFRKNFYGIHVLDERINKQPTSLFVMNHSSWWDGLLCLLLNEKLFNSDAYMMMDEEGLQKFPFFRRLGAFSINSKDRGKLRTSYRYTQSLLQSKKSVWLFPQGEERHQELRPLAVQRGVVHFHNKAPHGDVTFISAYYTFLREQKPEVFIHVQTCTLTHTTIETFEEQMTRQLDRLRNSVITGNLQQFETFVAGRRTISEWFQTLSRRSERKQ</sequence>
<evidence type="ECO:0000259" key="3">
    <source>
        <dbReference type="SMART" id="SM00563"/>
    </source>
</evidence>
<evidence type="ECO:0000313" key="5">
    <source>
        <dbReference type="Proteomes" id="UP000741863"/>
    </source>
</evidence>
<feature type="domain" description="Phospholipid/glycerol acyltransferase" evidence="3">
    <location>
        <begin position="42"/>
        <end position="161"/>
    </location>
</feature>
<dbReference type="SMART" id="SM00563">
    <property type="entry name" value="PlsC"/>
    <property type="match status" value="1"/>
</dbReference>
<dbReference type="EMBL" id="JAFBEC010000007">
    <property type="protein sequence ID" value="MBM7633610.1"/>
    <property type="molecule type" value="Genomic_DNA"/>
</dbReference>
<evidence type="ECO:0000256" key="1">
    <source>
        <dbReference type="ARBA" id="ARBA00022679"/>
    </source>
</evidence>
<dbReference type="InterPro" id="IPR002123">
    <property type="entry name" value="Plipid/glycerol_acylTrfase"/>
</dbReference>
<gene>
    <name evidence="4" type="ORF">JOD17_002704</name>
</gene>
<comment type="caution">
    <text evidence="4">The sequence shown here is derived from an EMBL/GenBank/DDBJ whole genome shotgun (WGS) entry which is preliminary data.</text>
</comment>
<reference evidence="4 5" key="1">
    <citation type="submission" date="2021-01" db="EMBL/GenBank/DDBJ databases">
        <title>Genomic Encyclopedia of Type Strains, Phase IV (KMG-IV): sequencing the most valuable type-strain genomes for metagenomic binning, comparative biology and taxonomic classification.</title>
        <authorList>
            <person name="Goeker M."/>
        </authorList>
    </citation>
    <scope>NUCLEOTIDE SEQUENCE [LARGE SCALE GENOMIC DNA]</scope>
    <source>
        <strain evidence="4 5">DSM 25540</strain>
    </source>
</reference>
<dbReference type="Proteomes" id="UP000741863">
    <property type="component" value="Unassembled WGS sequence"/>
</dbReference>
<dbReference type="Pfam" id="PF01553">
    <property type="entry name" value="Acyltransferase"/>
    <property type="match status" value="1"/>
</dbReference>
<keyword evidence="2 4" id="KW-0012">Acyltransferase</keyword>
<keyword evidence="5" id="KW-1185">Reference proteome</keyword>
<dbReference type="PANTHER" id="PTHR10434:SF11">
    <property type="entry name" value="1-ACYL-SN-GLYCEROL-3-PHOSPHATE ACYLTRANSFERASE"/>
    <property type="match status" value="1"/>
</dbReference>
<protein>
    <submittedName>
        <fullName evidence="4">1-acyl-sn-glycerol-3-phosphate acyltransferase</fullName>
    </submittedName>
</protein>
<keyword evidence="1" id="KW-0808">Transferase</keyword>
<proteinExistence type="predicted"/>
<organism evidence="4 5">
    <name type="scientific">Geomicrobium sediminis</name>
    <dbReference type="NCBI Taxonomy" id="1347788"/>
    <lineage>
        <taxon>Bacteria</taxon>
        <taxon>Bacillati</taxon>
        <taxon>Bacillota</taxon>
        <taxon>Bacilli</taxon>
        <taxon>Bacillales</taxon>
        <taxon>Geomicrobium</taxon>
    </lineage>
</organism>
<evidence type="ECO:0000313" key="4">
    <source>
        <dbReference type="EMBL" id="MBM7633610.1"/>
    </source>
</evidence>
<dbReference type="PANTHER" id="PTHR10434">
    <property type="entry name" value="1-ACYL-SN-GLYCEROL-3-PHOSPHATE ACYLTRANSFERASE"/>
    <property type="match status" value="1"/>
</dbReference>
<name>A0ABS2PEW7_9BACL</name>
<dbReference type="CDD" id="cd06551">
    <property type="entry name" value="LPLAT"/>
    <property type="match status" value="1"/>
</dbReference>
<dbReference type="GO" id="GO:0016746">
    <property type="term" value="F:acyltransferase activity"/>
    <property type="evidence" value="ECO:0007669"/>
    <property type="project" value="UniProtKB-KW"/>
</dbReference>
<evidence type="ECO:0000256" key="2">
    <source>
        <dbReference type="ARBA" id="ARBA00023315"/>
    </source>
</evidence>
<accession>A0ABS2PEW7</accession>